<organism evidence="2 3">
    <name type="scientific">Marasmius tenuissimus</name>
    <dbReference type="NCBI Taxonomy" id="585030"/>
    <lineage>
        <taxon>Eukaryota</taxon>
        <taxon>Fungi</taxon>
        <taxon>Dikarya</taxon>
        <taxon>Basidiomycota</taxon>
        <taxon>Agaricomycotina</taxon>
        <taxon>Agaricomycetes</taxon>
        <taxon>Agaricomycetidae</taxon>
        <taxon>Agaricales</taxon>
        <taxon>Marasmiineae</taxon>
        <taxon>Marasmiaceae</taxon>
        <taxon>Marasmius</taxon>
    </lineage>
</organism>
<evidence type="ECO:0000313" key="2">
    <source>
        <dbReference type="EMBL" id="KAL0067386.1"/>
    </source>
</evidence>
<evidence type="ECO:0008006" key="4">
    <source>
        <dbReference type="Google" id="ProtNLM"/>
    </source>
</evidence>
<dbReference type="EMBL" id="JBBXMP010000026">
    <property type="protein sequence ID" value="KAL0067386.1"/>
    <property type="molecule type" value="Genomic_DNA"/>
</dbReference>
<evidence type="ECO:0000313" key="3">
    <source>
        <dbReference type="Proteomes" id="UP001437256"/>
    </source>
</evidence>
<protein>
    <recommendedName>
        <fullName evidence="4">F-box domain-containing protein</fullName>
    </recommendedName>
</protein>
<name>A0ABR3A049_9AGAR</name>
<accession>A0ABR3A049</accession>
<dbReference type="Gene3D" id="1.20.1280.50">
    <property type="match status" value="1"/>
</dbReference>
<dbReference type="Proteomes" id="UP001437256">
    <property type="component" value="Unassembled WGS sequence"/>
</dbReference>
<proteinExistence type="predicted"/>
<reference evidence="2 3" key="1">
    <citation type="submission" date="2024-05" db="EMBL/GenBank/DDBJ databases">
        <title>A draft genome resource for the thread blight pathogen Marasmius tenuissimus strain MS-2.</title>
        <authorList>
            <person name="Yulfo-Soto G.E."/>
            <person name="Baruah I.K."/>
            <person name="Amoako-Attah I."/>
            <person name="Bukari Y."/>
            <person name="Meinhardt L.W."/>
            <person name="Bailey B.A."/>
            <person name="Cohen S.P."/>
        </authorList>
    </citation>
    <scope>NUCLEOTIDE SEQUENCE [LARGE SCALE GENOMIC DNA]</scope>
    <source>
        <strain evidence="2 3">MS-2</strain>
    </source>
</reference>
<gene>
    <name evidence="2" type="ORF">AAF712_005615</name>
</gene>
<keyword evidence="1" id="KW-0175">Coiled coil</keyword>
<sequence>MDTRIRVLPESFKSPQWETRFSPDKDASAVFHALKRLQAEVRKSKEEVERLEMALPQARERHSQAINALAEYQFAQSALSRLPNELFSKFFQHCVWEDNGAHTFSKRAMPWVLAQVCRRWRAVALSTKSLWSTIRIDMDLGARRNKQPWLMVNEYFARSDPLPVSCLLQFDRHHDMQLDLQFIEGILGYAPRLRDVSIDFDEREDLFWLWIRNTSEFPLLQTLHLLVSQLERDDFNDGDVEQLPAPVSGGLSNAPNLIEAVVQTPVYSFPITVLPWTRLKELECSFHSLEEMCEIAPQLTDLEYWYIDFYWHNVEPTQALTAPITIPRLRLLETHGDPELICTVLNRLRTPALEDLGFNHGYREIDSSVEAQSILSAISRLQDRSLSSIRRLTCPLVLFMSQNSREVTGNLTSVEELCMCLPVFNTKRNFYFDALHALTNPDLLPNVKTLHLDFQKRSEAQSQLFDTFLYMVEARHCGSSPISDTHGTLMRLERLSFCANSQAVESPLSSQRQRRLEDLERDGMVLLGIMVGGDWYSSYRKEVGCNRKASREKRREDRFNL</sequence>
<feature type="coiled-coil region" evidence="1">
    <location>
        <begin position="34"/>
        <end position="61"/>
    </location>
</feature>
<evidence type="ECO:0000256" key="1">
    <source>
        <dbReference type="SAM" id="Coils"/>
    </source>
</evidence>
<keyword evidence="3" id="KW-1185">Reference proteome</keyword>
<comment type="caution">
    <text evidence="2">The sequence shown here is derived from an EMBL/GenBank/DDBJ whole genome shotgun (WGS) entry which is preliminary data.</text>
</comment>